<feature type="disulfide bond" evidence="11">
    <location>
        <begin position="940"/>
        <end position="949"/>
    </location>
</feature>
<evidence type="ECO:0000313" key="15">
    <source>
        <dbReference type="Proteomes" id="UP000028837"/>
    </source>
</evidence>
<evidence type="ECO:0000256" key="9">
    <source>
        <dbReference type="ARBA" id="ARBA00023157"/>
    </source>
</evidence>
<feature type="domain" description="EGF-like" evidence="13">
    <location>
        <begin position="951"/>
        <end position="987"/>
    </location>
</feature>
<evidence type="ECO:0000256" key="4">
    <source>
        <dbReference type="ARBA" id="ARBA00022692"/>
    </source>
</evidence>
<dbReference type="Gene3D" id="2.10.25.10">
    <property type="entry name" value="Laminin"/>
    <property type="match status" value="6"/>
</dbReference>
<sequence length="1148" mass="122708">MTVRKILQAVSAASGSRRGRGISKNALMVISFLVATPALALLFLISGQGLFVDATQASSTSTSRATYMDRFNIPKNHVDLIWDKDGTKSHTRGNTTYRWTERKSNVGVYVGYSEMYDSSAQAYCQSSSAKIDTKTTVGAPYMAAGACPNYGKVIAFTKRDGSRSDMTRWKNEIHANVMPHSTTSCASRADPGAAEVAKSIEGFAMYAGYLTHCPYNVNVYRQDMVTDKEFDSTVCNFVTESNPLRFLDTTQRQPTQPYTEYAFHGKGGHKGYDYKGQTSHVGCPPYNPPHVTKGMKDSSWITGPFECSVLSRCTTHCWPYKSGGNCFRSLPAMFDMSTGECRLLGYHTQDFRSSTCAELTTDDTNAFYCVRPMKTAASSNMVYVTSHTRPDHETKCPPREPLKNVRWGVVSKGKYCKPMNARASLSNATAEQCGQRLFMLSSADGSSLSSQVRGYHWATFVATDCNMGESCAATARGKCFFYSTVPECLIHSPTTMAFTSLSAVDPSIAIDPDSIAVLPEDKCVSVDCGAHGTCDVATGKCVCEPGFTGERCDKDDLCYQKTCSGHGQCKESDGSCECEGGYKGDNCETVDKCYNEQCSGHGTCNDETGHCECQTCYTGADCSQSVHNCCTTDSDCTGNKTCSTSTNECVCQAGWVGADCTEQDRCYNVECGEGKVCDAETGACVCEEKCKTGPNCDQHKPECCGSNDDCHQPQGYCKMDMSTCICRPGFTGENCGTREDLCAGVTCKNGGTCDSATGLCQCDACHGGKTCEITKEHCCINDSDCNGHGTCNTSNNTCNCEAGFAGTNCSSSEGKCSGKTCLSGHCDPATGACVCDPCHTGERCETLVKDCCVVNDTCKFPNGVCTDSNRCECQSGWGQGDCSKPVDKCEDVSCNNGSSCDADSGTCICPPGFGDEFCETCSSKGCLNGGVCQPNGTCTCPEGFEGPLCDQSGSCPGAGGQCQNGGACDPEKGQCICSEGFTGTRCEEAGAPYTCSDWCKAPNLLDEALCDPDKDCYQVCCEVMKACAKIHRQSDSDDKWSQCYKDGMDERQASCCYAREEASDYMAIYLAAGGVLLLLLAAGMAYGLRKRSTAAGGGGAMDFGVGEDGKPAAAAEEEAIEVNLDDFKSHPDDEVDIGNRLGSTNWDA</sequence>
<organism evidence="14 15">
    <name type="scientific">Toxoplasma gondii GAB2-2007-GAL-DOM2</name>
    <dbReference type="NCBI Taxonomy" id="1130820"/>
    <lineage>
        <taxon>Eukaryota</taxon>
        <taxon>Sar</taxon>
        <taxon>Alveolata</taxon>
        <taxon>Apicomplexa</taxon>
        <taxon>Conoidasida</taxon>
        <taxon>Coccidia</taxon>
        <taxon>Eucoccidiorida</taxon>
        <taxon>Eimeriorina</taxon>
        <taxon>Sarcocystidae</taxon>
        <taxon>Toxoplasma</taxon>
    </lineage>
</organism>
<feature type="domain" description="EGF-like" evidence="13">
    <location>
        <begin position="885"/>
        <end position="919"/>
    </location>
</feature>
<keyword evidence="6" id="KW-0677">Repeat</keyword>
<accession>A0A086JIL2</accession>
<evidence type="ECO:0000256" key="11">
    <source>
        <dbReference type="PROSITE-ProRule" id="PRU00076"/>
    </source>
</evidence>
<comment type="caution">
    <text evidence="11">Lacks conserved residue(s) required for the propagation of feature annotation.</text>
</comment>
<dbReference type="OrthoDB" id="283575at2759"/>
<gene>
    <name evidence="14" type="ORF">TGDOM2_294330</name>
</gene>
<feature type="transmembrane region" description="Helical" evidence="12">
    <location>
        <begin position="26"/>
        <end position="51"/>
    </location>
</feature>
<dbReference type="SMART" id="SM00181">
    <property type="entry name" value="EGF"/>
    <property type="match status" value="12"/>
</dbReference>
<feature type="domain" description="EGF-like" evidence="13">
    <location>
        <begin position="554"/>
        <end position="588"/>
    </location>
</feature>
<evidence type="ECO:0000256" key="10">
    <source>
        <dbReference type="ARBA" id="ARBA00023180"/>
    </source>
</evidence>
<feature type="transmembrane region" description="Helical" evidence="12">
    <location>
        <begin position="1066"/>
        <end position="1088"/>
    </location>
</feature>
<feature type="disulfide bond" evidence="11">
    <location>
        <begin position="578"/>
        <end position="587"/>
    </location>
</feature>
<feature type="domain" description="EGF-like" evidence="13">
    <location>
        <begin position="519"/>
        <end position="553"/>
    </location>
</feature>
<dbReference type="InterPro" id="IPR051216">
    <property type="entry name" value="Teneurin"/>
</dbReference>
<feature type="domain" description="EGF-like" evidence="13">
    <location>
        <begin position="589"/>
        <end position="623"/>
    </location>
</feature>
<dbReference type="PROSITE" id="PS50026">
    <property type="entry name" value="EGF_3"/>
    <property type="match status" value="9"/>
</dbReference>
<comment type="subcellular location">
    <subcellularLocation>
        <location evidence="1">Membrane</location>
        <topology evidence="1">Single-pass type I membrane protein</topology>
    </subcellularLocation>
</comment>
<comment type="caution">
    <text evidence="14">The sequence shown here is derived from an EMBL/GenBank/DDBJ whole genome shotgun (WGS) entry which is preliminary data.</text>
</comment>
<protein>
    <submittedName>
        <fullName evidence="14">EGF family domain-containing protein</fullName>
    </submittedName>
</protein>
<feature type="domain" description="EGF-like" evidence="13">
    <location>
        <begin position="920"/>
        <end position="950"/>
    </location>
</feature>
<evidence type="ECO:0000256" key="1">
    <source>
        <dbReference type="ARBA" id="ARBA00004479"/>
    </source>
</evidence>
<proteinExistence type="inferred from homology"/>
<feature type="domain" description="EGF-like" evidence="13">
    <location>
        <begin position="706"/>
        <end position="736"/>
    </location>
</feature>
<evidence type="ECO:0000259" key="13">
    <source>
        <dbReference type="PROSITE" id="PS50026"/>
    </source>
</evidence>
<dbReference type="AlphaFoldDB" id="A0A086JIL2"/>
<keyword evidence="5" id="KW-0732">Signal</keyword>
<feature type="domain" description="EGF-like" evidence="13">
    <location>
        <begin position="781"/>
        <end position="810"/>
    </location>
</feature>
<dbReference type="GO" id="GO:0042803">
    <property type="term" value="F:protein homodimerization activity"/>
    <property type="evidence" value="ECO:0007669"/>
    <property type="project" value="TreeGrafter"/>
</dbReference>
<evidence type="ECO:0000256" key="2">
    <source>
        <dbReference type="ARBA" id="ARBA00007098"/>
    </source>
</evidence>
<dbReference type="PROSITE" id="PS00022">
    <property type="entry name" value="EGF_1"/>
    <property type="match status" value="9"/>
</dbReference>
<dbReference type="Proteomes" id="UP000028837">
    <property type="component" value="Unassembled WGS sequence"/>
</dbReference>
<name>A0A086JIL2_TOXGO</name>
<feature type="disulfide bond" evidence="11">
    <location>
        <begin position="762"/>
        <end position="771"/>
    </location>
</feature>
<dbReference type="GO" id="GO:0050839">
    <property type="term" value="F:cell adhesion molecule binding"/>
    <property type="evidence" value="ECO:0007669"/>
    <property type="project" value="TreeGrafter"/>
</dbReference>
<feature type="disulfide bond" evidence="11">
    <location>
        <begin position="613"/>
        <end position="622"/>
    </location>
</feature>
<feature type="disulfide bond" evidence="11">
    <location>
        <begin position="800"/>
        <end position="809"/>
    </location>
</feature>
<dbReference type="Pfam" id="PF23106">
    <property type="entry name" value="EGF_Teneurin"/>
    <property type="match status" value="2"/>
</dbReference>
<dbReference type="GO" id="GO:0007157">
    <property type="term" value="P:heterophilic cell-cell adhesion via plasma membrane cell adhesion molecules"/>
    <property type="evidence" value="ECO:0007669"/>
    <property type="project" value="TreeGrafter"/>
</dbReference>
<evidence type="ECO:0000256" key="6">
    <source>
        <dbReference type="ARBA" id="ARBA00022737"/>
    </source>
</evidence>
<keyword evidence="8 12" id="KW-0472">Membrane</keyword>
<dbReference type="PANTHER" id="PTHR11219">
    <property type="entry name" value="TENEURIN AND N-ACETYLGLUCOSAMINE-1-PHOSPHODIESTER ALPHA-N-ACETYLGLUCOSAMINIDASE"/>
    <property type="match status" value="1"/>
</dbReference>
<keyword evidence="4 12" id="KW-0812">Transmembrane</keyword>
<evidence type="ECO:0000256" key="3">
    <source>
        <dbReference type="ARBA" id="ARBA00022536"/>
    </source>
</evidence>
<evidence type="ECO:0000256" key="5">
    <source>
        <dbReference type="ARBA" id="ARBA00022729"/>
    </source>
</evidence>
<dbReference type="Gene3D" id="3.50.4.10">
    <property type="entry name" value="Hepatocyte Growth Factor"/>
    <property type="match status" value="1"/>
</dbReference>
<evidence type="ECO:0000256" key="7">
    <source>
        <dbReference type="ARBA" id="ARBA00022989"/>
    </source>
</evidence>
<keyword evidence="7 12" id="KW-1133">Transmembrane helix</keyword>
<dbReference type="PANTHER" id="PTHR11219:SF69">
    <property type="entry name" value="TENEURIN-A"/>
    <property type="match status" value="1"/>
</dbReference>
<evidence type="ECO:0000313" key="14">
    <source>
        <dbReference type="EMBL" id="KFG31980.1"/>
    </source>
</evidence>
<feature type="disulfide bond" evidence="11">
    <location>
        <begin position="543"/>
        <end position="552"/>
    </location>
</feature>
<dbReference type="GO" id="GO:0016020">
    <property type="term" value="C:membrane"/>
    <property type="evidence" value="ECO:0007669"/>
    <property type="project" value="UniProtKB-SubCell"/>
</dbReference>
<comment type="similarity">
    <text evidence="2">Belongs to the apicomplexan parasites AMA1 family.</text>
</comment>
<dbReference type="InterPro" id="IPR000742">
    <property type="entry name" value="EGF"/>
</dbReference>
<reference evidence="14 15" key="1">
    <citation type="submission" date="2014-02" db="EMBL/GenBank/DDBJ databases">
        <authorList>
            <person name="Sibley D."/>
            <person name="Venepally P."/>
            <person name="Karamycheva S."/>
            <person name="Hadjithomas M."/>
            <person name="Khan A."/>
            <person name="Brunk B."/>
            <person name="Roos D."/>
            <person name="Caler E."/>
            <person name="Lorenzi H."/>
        </authorList>
    </citation>
    <scope>NUCLEOTIDE SEQUENCE [LARGE SCALE GENOMIC DNA]</scope>
    <source>
        <strain evidence="14 15">GAB2-2007-GAL-DOM2</strain>
    </source>
</reference>
<dbReference type="GO" id="GO:0046982">
    <property type="term" value="F:protein heterodimerization activity"/>
    <property type="evidence" value="ECO:0007669"/>
    <property type="project" value="TreeGrafter"/>
</dbReference>
<keyword evidence="10" id="KW-0325">Glycoprotein</keyword>
<keyword evidence="3 11" id="KW-0245">EGF-like domain</keyword>
<feature type="disulfide bond" evidence="11">
    <location>
        <begin position="977"/>
        <end position="986"/>
    </location>
</feature>
<dbReference type="InterPro" id="IPR003298">
    <property type="entry name" value="Apmem_Ag1"/>
</dbReference>
<dbReference type="PROSITE" id="PS01186">
    <property type="entry name" value="EGF_2"/>
    <property type="match status" value="8"/>
</dbReference>
<dbReference type="PRINTS" id="PR00011">
    <property type="entry name" value="EGFLAMININ"/>
</dbReference>
<feature type="disulfide bond" evidence="11">
    <location>
        <begin position="909"/>
        <end position="918"/>
    </location>
</feature>
<dbReference type="VEuPathDB" id="ToxoDB:TGDOM2_294330"/>
<feature type="disulfide bond" evidence="11">
    <location>
        <begin position="726"/>
        <end position="735"/>
    </location>
</feature>
<dbReference type="EMBL" id="AHZU02001476">
    <property type="protein sequence ID" value="KFG31980.1"/>
    <property type="molecule type" value="Genomic_DNA"/>
</dbReference>
<evidence type="ECO:0000256" key="12">
    <source>
        <dbReference type="SAM" id="Phobius"/>
    </source>
</evidence>
<feature type="domain" description="EGF-like" evidence="13">
    <location>
        <begin position="738"/>
        <end position="772"/>
    </location>
</feature>
<dbReference type="Pfam" id="PF02430">
    <property type="entry name" value="AMA-1"/>
    <property type="match status" value="1"/>
</dbReference>
<evidence type="ECO:0000256" key="8">
    <source>
        <dbReference type="ARBA" id="ARBA00023136"/>
    </source>
</evidence>
<keyword evidence="9 11" id="KW-1015">Disulfide bond</keyword>